<dbReference type="InterPro" id="IPR000859">
    <property type="entry name" value="CUB_dom"/>
</dbReference>
<protein>
    <submittedName>
        <fullName evidence="5">Oidioi.mRNA.OKI2018_I69.PAR.g9497.t1.cds</fullName>
    </submittedName>
</protein>
<dbReference type="PANTHER" id="PTHR24251:SF52">
    <property type="entry name" value="CUB DOMAIN-CONTAINING PROTEIN"/>
    <property type="match status" value="1"/>
</dbReference>
<gene>
    <name evidence="5" type="ORF">OKIOD_LOCUS1055</name>
</gene>
<dbReference type="Proteomes" id="UP001158576">
    <property type="component" value="Chromosome PAR"/>
</dbReference>
<dbReference type="InterPro" id="IPR035914">
    <property type="entry name" value="Sperma_CUB_dom_sf"/>
</dbReference>
<dbReference type="CDD" id="cd00041">
    <property type="entry name" value="CUB"/>
    <property type="match status" value="1"/>
</dbReference>
<dbReference type="EMBL" id="OU015568">
    <property type="protein sequence ID" value="CAG5080179.1"/>
    <property type="molecule type" value="Genomic_DNA"/>
</dbReference>
<dbReference type="Gene3D" id="2.60.120.290">
    <property type="entry name" value="Spermadhesin, CUB domain"/>
    <property type="match status" value="1"/>
</dbReference>
<organism evidence="5 6">
    <name type="scientific">Oikopleura dioica</name>
    <name type="common">Tunicate</name>
    <dbReference type="NCBI Taxonomy" id="34765"/>
    <lineage>
        <taxon>Eukaryota</taxon>
        <taxon>Metazoa</taxon>
        <taxon>Chordata</taxon>
        <taxon>Tunicata</taxon>
        <taxon>Appendicularia</taxon>
        <taxon>Copelata</taxon>
        <taxon>Oikopleuridae</taxon>
        <taxon>Oikopleura</taxon>
    </lineage>
</organism>
<dbReference type="PROSITE" id="PS01180">
    <property type="entry name" value="CUB"/>
    <property type="match status" value="1"/>
</dbReference>
<keyword evidence="2" id="KW-1015">Disulfide bond</keyword>
<accession>A0ABN7RRR1</accession>
<comment type="caution">
    <text evidence="3">Lacks conserved residue(s) required for the propagation of feature annotation.</text>
</comment>
<dbReference type="Pfam" id="PF00431">
    <property type="entry name" value="CUB"/>
    <property type="match status" value="1"/>
</dbReference>
<evidence type="ECO:0000256" key="1">
    <source>
        <dbReference type="ARBA" id="ARBA00022737"/>
    </source>
</evidence>
<proteinExistence type="predicted"/>
<dbReference type="PANTHER" id="PTHR24251">
    <property type="entry name" value="OVOCHYMASE-RELATED"/>
    <property type="match status" value="1"/>
</dbReference>
<evidence type="ECO:0000259" key="4">
    <source>
        <dbReference type="PROSITE" id="PS01180"/>
    </source>
</evidence>
<evidence type="ECO:0000313" key="5">
    <source>
        <dbReference type="EMBL" id="CAG5080179.1"/>
    </source>
</evidence>
<evidence type="ECO:0000256" key="2">
    <source>
        <dbReference type="ARBA" id="ARBA00023157"/>
    </source>
</evidence>
<name>A0ABN7RRR1_OIKDI</name>
<reference evidence="5 6" key="1">
    <citation type="submission" date="2021-04" db="EMBL/GenBank/DDBJ databases">
        <authorList>
            <person name="Bliznina A."/>
        </authorList>
    </citation>
    <scope>NUCLEOTIDE SEQUENCE [LARGE SCALE GENOMIC DNA]</scope>
</reference>
<keyword evidence="6" id="KW-1185">Reference proteome</keyword>
<dbReference type="SMART" id="SM00042">
    <property type="entry name" value="CUB"/>
    <property type="match status" value="1"/>
</dbReference>
<sequence>MKIAWTLAALASARGLGEEEDQRIWSPDLTEAQITQNLQIGETFSWSVPVFPDGNGDPRYLPNQYYRIYVTVPENTAVKLSFGAVFDVEEPGITNQCTNDAAIVFNGPDGNYELGRYCGNSLPEPVFGTRQDMTLVFKTNENSVVHEGFTATFEVIDLEEHVISWNLIHNAFEDLKSEIFEGHDHKRDHIQDKKAIHFQRIYNRFAWMSIHSRSDGQCAVPAVPTSEGFIPPTSDYSDPCYAIGNFIHSIRSFHAAYVCQDNIPMDAENRRKIPSKTLRMLKTQEDNFTNKKFHAMGCLL</sequence>
<keyword evidence="1" id="KW-0677">Repeat</keyword>
<dbReference type="SUPFAM" id="SSF49854">
    <property type="entry name" value="Spermadhesin, CUB domain"/>
    <property type="match status" value="1"/>
</dbReference>
<evidence type="ECO:0000256" key="3">
    <source>
        <dbReference type="PROSITE-ProRule" id="PRU00059"/>
    </source>
</evidence>
<feature type="domain" description="CUB" evidence="4">
    <location>
        <begin position="30"/>
        <end position="156"/>
    </location>
</feature>
<evidence type="ECO:0000313" key="6">
    <source>
        <dbReference type="Proteomes" id="UP001158576"/>
    </source>
</evidence>